<sequence length="204" mass="22174">MNNVFNYFIFMIILKRDKMSKQQTNNITNVSTESLSQRFLFGGLSCMAAACVTNPIDVIKTRLQLQGELAKKATVSSNNIVMTSGVSTTTTSLNSASTFTHKNSNSNSNGHTHTHTQNQYRGFVRGTIQIVRQEGIAGLYKGLSPSLLREATYSTLRMGGYDWIKVYFVDENGKTSLTSKIVAGAISGSVGASIANPTDLIKVC</sequence>
<dbReference type="InterPro" id="IPR050391">
    <property type="entry name" value="Mito_Metabolite_Transporter"/>
</dbReference>
<keyword evidence="7 8" id="KW-0472">Membrane</keyword>
<dbReference type="InterPro" id="IPR023395">
    <property type="entry name" value="MCP_dom_sf"/>
</dbReference>
<dbReference type="AlphaFoldDB" id="D3BDS7"/>
<evidence type="ECO:0000313" key="11">
    <source>
        <dbReference type="Proteomes" id="UP000001396"/>
    </source>
</evidence>
<keyword evidence="5" id="KW-0677">Repeat</keyword>
<dbReference type="STRING" id="670386.D3BDS7"/>
<keyword evidence="4 8" id="KW-0812">Transmembrane</keyword>
<dbReference type="Proteomes" id="UP000001396">
    <property type="component" value="Unassembled WGS sequence"/>
</dbReference>
<dbReference type="PROSITE" id="PS50920">
    <property type="entry name" value="SOLCAR"/>
    <property type="match status" value="1"/>
</dbReference>
<evidence type="ECO:0000256" key="8">
    <source>
        <dbReference type="PROSITE-ProRule" id="PRU00282"/>
    </source>
</evidence>
<evidence type="ECO:0000256" key="4">
    <source>
        <dbReference type="ARBA" id="ARBA00022692"/>
    </source>
</evidence>
<organism evidence="10 11">
    <name type="scientific">Heterostelium pallidum (strain ATCC 26659 / Pp 5 / PN500)</name>
    <name type="common">Cellular slime mold</name>
    <name type="synonym">Polysphondylium pallidum</name>
    <dbReference type="NCBI Taxonomy" id="670386"/>
    <lineage>
        <taxon>Eukaryota</taxon>
        <taxon>Amoebozoa</taxon>
        <taxon>Evosea</taxon>
        <taxon>Eumycetozoa</taxon>
        <taxon>Dictyostelia</taxon>
        <taxon>Acytosteliales</taxon>
        <taxon>Acytosteliaceae</taxon>
        <taxon>Heterostelium</taxon>
    </lineage>
</organism>
<evidence type="ECO:0000256" key="5">
    <source>
        <dbReference type="ARBA" id="ARBA00022737"/>
    </source>
</evidence>
<dbReference type="GO" id="GO:0016020">
    <property type="term" value="C:membrane"/>
    <property type="evidence" value="ECO:0007669"/>
    <property type="project" value="UniProtKB-SubCell"/>
</dbReference>
<dbReference type="RefSeq" id="XP_020432178.1">
    <property type="nucleotide sequence ID" value="XM_020577730.1"/>
</dbReference>
<feature type="repeat" description="Solcar" evidence="8">
    <location>
        <begin position="37"/>
        <end position="167"/>
    </location>
</feature>
<comment type="caution">
    <text evidence="10">The sequence shown here is derived from an EMBL/GenBank/DDBJ whole genome shotgun (WGS) entry which is preliminary data.</text>
</comment>
<evidence type="ECO:0000256" key="7">
    <source>
        <dbReference type="ARBA" id="ARBA00023136"/>
    </source>
</evidence>
<reference evidence="10 11" key="1">
    <citation type="journal article" date="2011" name="Genome Res.">
        <title>Phylogeny-wide analysis of social amoeba genomes highlights ancient origins for complex intercellular communication.</title>
        <authorList>
            <person name="Heidel A.J."/>
            <person name="Lawal H.M."/>
            <person name="Felder M."/>
            <person name="Schilde C."/>
            <person name="Helps N.R."/>
            <person name="Tunggal B."/>
            <person name="Rivero F."/>
            <person name="John U."/>
            <person name="Schleicher M."/>
            <person name="Eichinger L."/>
            <person name="Platzer M."/>
            <person name="Noegel A.A."/>
            <person name="Schaap P."/>
            <person name="Gloeckner G."/>
        </authorList>
    </citation>
    <scope>NUCLEOTIDE SEQUENCE [LARGE SCALE GENOMIC DNA]</scope>
    <source>
        <strain evidence="11">ATCC 26659 / Pp 5 / PN500</strain>
    </source>
</reference>
<dbReference type="Pfam" id="PF00153">
    <property type="entry name" value="Mito_carr"/>
    <property type="match status" value="2"/>
</dbReference>
<dbReference type="GeneID" id="31362361"/>
<dbReference type="InParanoid" id="D3BDS7"/>
<gene>
    <name evidence="10" type="primary">ucpB</name>
    <name evidence="10" type="ORF">PPL_06880</name>
</gene>
<dbReference type="PANTHER" id="PTHR45618">
    <property type="entry name" value="MITOCHONDRIAL DICARBOXYLATE CARRIER-RELATED"/>
    <property type="match status" value="1"/>
</dbReference>
<evidence type="ECO:0000256" key="2">
    <source>
        <dbReference type="ARBA" id="ARBA00006375"/>
    </source>
</evidence>
<keyword evidence="11" id="KW-1185">Reference proteome</keyword>
<evidence type="ECO:0000256" key="9">
    <source>
        <dbReference type="RuleBase" id="RU000488"/>
    </source>
</evidence>
<name>D3BDS7_HETP5</name>
<comment type="subcellular location">
    <subcellularLocation>
        <location evidence="1">Membrane</location>
        <topology evidence="1">Multi-pass membrane protein</topology>
    </subcellularLocation>
</comment>
<dbReference type="EMBL" id="ADBJ01000031">
    <property type="protein sequence ID" value="EFA80058.1"/>
    <property type="molecule type" value="Genomic_DNA"/>
</dbReference>
<dbReference type="Gene3D" id="1.50.40.10">
    <property type="entry name" value="Mitochondrial carrier domain"/>
    <property type="match status" value="1"/>
</dbReference>
<keyword evidence="3 9" id="KW-0813">Transport</keyword>
<protein>
    <submittedName>
        <fullName evidence="10">Mitochondrial substrate carrier family protein</fullName>
    </submittedName>
</protein>
<evidence type="ECO:0000256" key="3">
    <source>
        <dbReference type="ARBA" id="ARBA00022448"/>
    </source>
</evidence>
<evidence type="ECO:0000256" key="1">
    <source>
        <dbReference type="ARBA" id="ARBA00004141"/>
    </source>
</evidence>
<dbReference type="InterPro" id="IPR018108">
    <property type="entry name" value="MCP_transmembrane"/>
</dbReference>
<evidence type="ECO:0000313" key="10">
    <source>
        <dbReference type="EMBL" id="EFA80058.1"/>
    </source>
</evidence>
<evidence type="ECO:0000256" key="6">
    <source>
        <dbReference type="ARBA" id="ARBA00022989"/>
    </source>
</evidence>
<proteinExistence type="inferred from homology"/>
<keyword evidence="6" id="KW-1133">Transmembrane helix</keyword>
<accession>D3BDS7</accession>
<comment type="similarity">
    <text evidence="2 9">Belongs to the mitochondrial carrier (TC 2.A.29) family.</text>
</comment>
<dbReference type="SUPFAM" id="SSF103506">
    <property type="entry name" value="Mitochondrial carrier"/>
    <property type="match status" value="1"/>
</dbReference>